<gene>
    <name evidence="4" type="ORF">AZJ28_04795</name>
    <name evidence="1" type="ORF">ERS096071_00243</name>
    <name evidence="3" type="ORF">GM536_11070</name>
    <name evidence="2" type="ORF">GM544_04250</name>
</gene>
<evidence type="ECO:0000313" key="8">
    <source>
        <dbReference type="Proteomes" id="UP000476212"/>
    </source>
</evidence>
<dbReference type="Proteomes" id="UP000045541">
    <property type="component" value="Unassembled WGS sequence"/>
</dbReference>
<comment type="caution">
    <text evidence="4">The sequence shown here is derived from an EMBL/GenBank/DDBJ whole genome shotgun (WGS) entry which is preliminary data.</text>
</comment>
<evidence type="ECO:0000313" key="5">
    <source>
        <dbReference type="Proteomes" id="UP000045541"/>
    </source>
</evidence>
<dbReference type="EMBL" id="CMWB01000003">
    <property type="protein sequence ID" value="CKI87871.1"/>
    <property type="molecule type" value="Genomic_DNA"/>
</dbReference>
<evidence type="ECO:0000313" key="6">
    <source>
        <dbReference type="Proteomes" id="UP000315060"/>
    </source>
</evidence>
<reference evidence="7 8" key="3">
    <citation type="submission" date="2019-11" db="EMBL/GenBank/DDBJ databases">
        <title>Growth characteristics of pneumococcus vary with the chemical composition of the capsule and with environmental conditions.</title>
        <authorList>
            <person name="Tothpal A."/>
            <person name="Desobry K."/>
            <person name="Joshi S."/>
            <person name="Wyllie A.L."/>
            <person name="Weinberger D.M."/>
        </authorList>
    </citation>
    <scope>NUCLEOTIDE SEQUENCE [LARGE SCALE GENOMIC DNA]</scope>
    <source>
        <strain evidence="2">Pnumococcus15C</strain>
        <strain evidence="8">pnumococcus15C</strain>
        <strain evidence="3">Pnumococcus19F</strain>
        <strain evidence="7">pnumococcus19F</strain>
    </source>
</reference>
<dbReference type="InterPro" id="IPR009061">
    <property type="entry name" value="DNA-bd_dom_put_sf"/>
</dbReference>
<accession>A0A064BYH0</accession>
<reference evidence="4 6" key="2">
    <citation type="submission" date="2019-07" db="EMBL/GenBank/DDBJ databases">
        <authorList>
            <person name="Mohale T."/>
        </authorList>
    </citation>
    <scope>NUCLEOTIDE SEQUENCE [LARGE SCALE GENOMIC DNA]</scope>
    <source>
        <strain evidence="4 6">NTPn 59</strain>
    </source>
</reference>
<dbReference type="EMBL" id="WNIA01000127">
    <property type="protein sequence ID" value="MTV99577.1"/>
    <property type="molecule type" value="Genomic_DNA"/>
</dbReference>
<dbReference type="AlphaFoldDB" id="A0A064BYH0"/>
<evidence type="ECO:0000313" key="7">
    <source>
        <dbReference type="Proteomes" id="UP000437160"/>
    </source>
</evidence>
<sequence>MFSLSRESEHDLTHGILEVVERYLEAREKVPPRLTKLINRVELKEELKISDNTLNKWESQGLRRYQPPDDGARIIFYLVDDIRRFMGVENG</sequence>
<name>A0A064BYH0_STREE</name>
<dbReference type="Proteomes" id="UP000437160">
    <property type="component" value="Unassembled WGS sequence"/>
</dbReference>
<evidence type="ECO:0000313" key="1">
    <source>
        <dbReference type="EMBL" id="CKI87871.1"/>
    </source>
</evidence>
<reference evidence="1 5" key="1">
    <citation type="submission" date="2015-03" db="EMBL/GenBank/DDBJ databases">
        <authorList>
            <consortium name="Pathogen Informatics"/>
            <person name="Murphy D."/>
        </authorList>
    </citation>
    <scope>NUCLEOTIDE SEQUENCE [LARGE SCALE GENOMIC DNA]</scope>
    <source>
        <strain evidence="1 5">0310</strain>
    </source>
</reference>
<dbReference type="EMBL" id="WNIB01000015">
    <property type="protein sequence ID" value="MTV89726.1"/>
    <property type="molecule type" value="Genomic_DNA"/>
</dbReference>
<dbReference type="Proteomes" id="UP000476212">
    <property type="component" value="Unassembled WGS sequence"/>
</dbReference>
<protein>
    <submittedName>
        <fullName evidence="1">Phage protein</fullName>
    </submittedName>
</protein>
<dbReference type="RefSeq" id="WP_000492128.1">
    <property type="nucleotide sequence ID" value="NZ_AP026916.1"/>
</dbReference>
<proteinExistence type="predicted"/>
<dbReference type="Proteomes" id="UP000315060">
    <property type="component" value="Unassembled WGS sequence"/>
</dbReference>
<evidence type="ECO:0000313" key="3">
    <source>
        <dbReference type="EMBL" id="MTV99577.1"/>
    </source>
</evidence>
<evidence type="ECO:0000313" key="2">
    <source>
        <dbReference type="EMBL" id="MTV89726.1"/>
    </source>
</evidence>
<organism evidence="4 6">
    <name type="scientific">Streptococcus pneumoniae</name>
    <dbReference type="NCBI Taxonomy" id="1313"/>
    <lineage>
        <taxon>Bacteria</taxon>
        <taxon>Bacillati</taxon>
        <taxon>Bacillota</taxon>
        <taxon>Bacilli</taxon>
        <taxon>Lactobacillales</taxon>
        <taxon>Streptococcaceae</taxon>
        <taxon>Streptococcus</taxon>
    </lineage>
</organism>
<evidence type="ECO:0000313" key="4">
    <source>
        <dbReference type="EMBL" id="TVX70629.1"/>
    </source>
</evidence>
<dbReference type="EMBL" id="VMYC01000075">
    <property type="protein sequence ID" value="TVX70629.1"/>
    <property type="molecule type" value="Genomic_DNA"/>
</dbReference>
<dbReference type="SUPFAM" id="SSF46955">
    <property type="entry name" value="Putative DNA-binding domain"/>
    <property type="match status" value="1"/>
</dbReference>